<reference evidence="3" key="1">
    <citation type="journal article" date="2014" name="Stand. Genomic Sci.">
        <title>Complete genome sequence of Burkholderia phymatum STM815(T), a broad host range and efficient nitrogen-fixing symbiont of Mimosa species.</title>
        <authorList>
            <person name="Moulin L."/>
            <person name="Klonowska A."/>
            <person name="Caroline B."/>
            <person name="Booth K."/>
            <person name="Vriezen J.A."/>
            <person name="Melkonian R."/>
            <person name="James E.K."/>
            <person name="Young J.P."/>
            <person name="Bena G."/>
            <person name="Hauser L."/>
            <person name="Land M."/>
            <person name="Kyrpides N."/>
            <person name="Bruce D."/>
            <person name="Chain P."/>
            <person name="Copeland A."/>
            <person name="Pitluck S."/>
            <person name="Woyke T."/>
            <person name="Lizotte-Waniewski M."/>
            <person name="Bristow J."/>
            <person name="Riley M."/>
        </authorList>
    </citation>
    <scope>NUCLEOTIDE SEQUENCE [LARGE SCALE GENOMIC DNA]</scope>
    <source>
        <strain evidence="3">DSM 17167 / CIP 108236 / LMG 21445 / STM815</strain>
    </source>
</reference>
<dbReference type="KEGG" id="bph:Bphy_1923"/>
<name>B2JD46_PARP8</name>
<dbReference type="HOGENOM" id="CLU_2045302_0_0_4"/>
<evidence type="ECO:0000313" key="2">
    <source>
        <dbReference type="EMBL" id="ACC71102.1"/>
    </source>
</evidence>
<keyword evidence="1" id="KW-1133">Transmembrane helix</keyword>
<gene>
    <name evidence="2" type="ordered locus">Bphy_1923</name>
</gene>
<feature type="transmembrane region" description="Helical" evidence="1">
    <location>
        <begin position="39"/>
        <end position="63"/>
    </location>
</feature>
<feature type="transmembrane region" description="Helical" evidence="1">
    <location>
        <begin position="83"/>
        <end position="110"/>
    </location>
</feature>
<evidence type="ECO:0000256" key="1">
    <source>
        <dbReference type="SAM" id="Phobius"/>
    </source>
</evidence>
<feature type="transmembrane region" description="Helical" evidence="1">
    <location>
        <begin position="6"/>
        <end position="27"/>
    </location>
</feature>
<evidence type="ECO:0000313" key="3">
    <source>
        <dbReference type="Proteomes" id="UP000001192"/>
    </source>
</evidence>
<dbReference type="AlphaFoldDB" id="B2JD46"/>
<keyword evidence="1" id="KW-0472">Membrane</keyword>
<dbReference type="EMBL" id="CP001043">
    <property type="protein sequence ID" value="ACC71102.1"/>
    <property type="molecule type" value="Genomic_DNA"/>
</dbReference>
<keyword evidence="3" id="KW-1185">Reference proteome</keyword>
<proteinExistence type="predicted"/>
<protein>
    <submittedName>
        <fullName evidence="2">Uncharacterized protein</fullName>
    </submittedName>
</protein>
<dbReference type="Proteomes" id="UP000001192">
    <property type="component" value="Chromosome 1"/>
</dbReference>
<organism evidence="2 3">
    <name type="scientific">Paraburkholderia phymatum (strain DSM 17167 / CIP 108236 / LMG 21445 / STM815)</name>
    <name type="common">Burkholderia phymatum</name>
    <dbReference type="NCBI Taxonomy" id="391038"/>
    <lineage>
        <taxon>Bacteria</taxon>
        <taxon>Pseudomonadati</taxon>
        <taxon>Pseudomonadota</taxon>
        <taxon>Betaproteobacteria</taxon>
        <taxon>Burkholderiales</taxon>
        <taxon>Burkholderiaceae</taxon>
        <taxon>Paraburkholderia</taxon>
    </lineage>
</organism>
<sequence length="120" mass="12622">MITVSIEAFKLMALLNGGAAAGIIAAYDKVSAAVDPGSLKLSICLFVLGLVCVGGAFVCSYLTQNVLFNELMGFKEPDSHMPILKFGMGCVVFSLAFFSAGALVAGFNIHEVQPCARMPR</sequence>
<keyword evidence="1" id="KW-0812">Transmembrane</keyword>
<accession>B2JD46</accession>